<accession>A0A830GZI3</accession>
<name>A0A830GZI3_9CREN</name>
<dbReference type="Proteomes" id="UP000616143">
    <property type="component" value="Unassembled WGS sequence"/>
</dbReference>
<protein>
    <submittedName>
        <fullName evidence="1">Uncharacterized protein</fullName>
    </submittedName>
</protein>
<reference evidence="1" key="2">
    <citation type="submission" date="2020-09" db="EMBL/GenBank/DDBJ databases">
        <authorList>
            <person name="Sun Q."/>
            <person name="Ohkuma M."/>
        </authorList>
    </citation>
    <scope>NUCLEOTIDE SEQUENCE</scope>
    <source>
        <strain evidence="1">JCM 31740</strain>
    </source>
</reference>
<proteinExistence type="predicted"/>
<reference evidence="1" key="1">
    <citation type="journal article" date="2014" name="Int. J. Syst. Evol. Microbiol.">
        <title>Complete genome sequence of Corynebacterium casei LMG S-19264T (=DSM 44701T), isolated from a smear-ripened cheese.</title>
        <authorList>
            <consortium name="US DOE Joint Genome Institute (JGI-PGF)"/>
            <person name="Walter F."/>
            <person name="Albersmeier A."/>
            <person name="Kalinowski J."/>
            <person name="Ruckert C."/>
        </authorList>
    </citation>
    <scope>NUCLEOTIDE SEQUENCE</scope>
    <source>
        <strain evidence="1">JCM 31740</strain>
    </source>
</reference>
<dbReference type="NCBIfam" id="NF046074">
    <property type="entry name" value="UpsB"/>
    <property type="match status" value="1"/>
</dbReference>
<comment type="caution">
    <text evidence="1">The sequence shown here is derived from an EMBL/GenBank/DDBJ whole genome shotgun (WGS) entry which is preliminary data.</text>
</comment>
<organism evidence="1 2">
    <name type="scientific">Sulfodiicoccus acidiphilus</name>
    <dbReference type="NCBI Taxonomy" id="1670455"/>
    <lineage>
        <taxon>Archaea</taxon>
        <taxon>Thermoproteota</taxon>
        <taxon>Thermoprotei</taxon>
        <taxon>Sulfolobales</taxon>
        <taxon>Sulfolobaceae</taxon>
        <taxon>Sulfodiicoccus</taxon>
    </lineage>
</organism>
<dbReference type="EMBL" id="BMQS01000004">
    <property type="protein sequence ID" value="GGT90444.1"/>
    <property type="molecule type" value="Genomic_DNA"/>
</dbReference>
<gene>
    <name evidence="1" type="ORF">GCM10007116_05330</name>
</gene>
<evidence type="ECO:0000313" key="2">
    <source>
        <dbReference type="Proteomes" id="UP000616143"/>
    </source>
</evidence>
<evidence type="ECO:0000313" key="1">
    <source>
        <dbReference type="EMBL" id="GGT90444.1"/>
    </source>
</evidence>
<dbReference type="AlphaFoldDB" id="A0A830GZI3"/>
<sequence>MGAFWGRVYNSESVLQQSDHLYDEQLQTRLEIVGFGNTTSSYYLFNYGASNVTVTQVAIGNRIVRGNWEIPPGTMVELSKLVGDRKVDGRLIVIANDLIFTSQT</sequence>